<evidence type="ECO:0000313" key="2">
    <source>
        <dbReference type="EMBL" id="SMH51292.1"/>
    </source>
</evidence>
<organism evidence="2 3">
    <name type="scientific">Mesorhizobium australicum</name>
    <dbReference type="NCBI Taxonomy" id="536018"/>
    <lineage>
        <taxon>Bacteria</taxon>
        <taxon>Pseudomonadati</taxon>
        <taxon>Pseudomonadota</taxon>
        <taxon>Alphaproteobacteria</taxon>
        <taxon>Hyphomicrobiales</taxon>
        <taxon>Phyllobacteriaceae</taxon>
        <taxon>Mesorhizobium</taxon>
    </lineage>
</organism>
<evidence type="ECO:0000313" key="3">
    <source>
        <dbReference type="Proteomes" id="UP000193083"/>
    </source>
</evidence>
<keyword evidence="1" id="KW-0472">Membrane</keyword>
<feature type="transmembrane region" description="Helical" evidence="1">
    <location>
        <begin position="70"/>
        <end position="90"/>
    </location>
</feature>
<protein>
    <recommendedName>
        <fullName evidence="4">Cytochrome C and Quinol oxidase polypeptide I</fullName>
    </recommendedName>
</protein>
<dbReference type="AlphaFoldDB" id="A0A1X7PIE8"/>
<dbReference type="RefSeq" id="WP_085466080.1">
    <property type="nucleotide sequence ID" value="NZ_FXBL01000004.1"/>
</dbReference>
<gene>
    <name evidence="2" type="ORF">SAMN02982922_4381</name>
</gene>
<dbReference type="OrthoDB" id="9808748at2"/>
<evidence type="ECO:0008006" key="4">
    <source>
        <dbReference type="Google" id="ProtNLM"/>
    </source>
</evidence>
<dbReference type="InterPro" id="IPR036927">
    <property type="entry name" value="Cyt_c_oxase-like_su1_sf"/>
</dbReference>
<dbReference type="Gene3D" id="1.20.210.10">
    <property type="entry name" value="Cytochrome c oxidase-like, subunit I domain"/>
    <property type="match status" value="1"/>
</dbReference>
<keyword evidence="1" id="KW-1133">Transmembrane helix</keyword>
<reference evidence="2 3" key="1">
    <citation type="submission" date="2017-04" db="EMBL/GenBank/DDBJ databases">
        <authorList>
            <person name="Afonso C.L."/>
            <person name="Miller P.J."/>
            <person name="Scott M.A."/>
            <person name="Spackman E."/>
            <person name="Goraichik I."/>
            <person name="Dimitrov K.M."/>
            <person name="Suarez D.L."/>
            <person name="Swayne D.E."/>
        </authorList>
    </citation>
    <scope>NUCLEOTIDE SEQUENCE [LARGE SCALE GENOMIC DNA]</scope>
    <source>
        <strain evidence="2 3">B5P</strain>
    </source>
</reference>
<sequence length="124" mass="13404">MRGVALWFFASAVVYVTLGMLFGIWMSASHDHTLAPAHGHLNLVGWATMALFGVYYHVVPAAAQSPLAKVHFALSTLAVWFMFPGIILAIQGQTEILAIIGSFAALLSMLTFLFVVLRTRAALA</sequence>
<accession>A0A1X7PIE8</accession>
<keyword evidence="3" id="KW-1185">Reference proteome</keyword>
<name>A0A1X7PIE8_9HYPH</name>
<keyword evidence="1" id="KW-0812">Transmembrane</keyword>
<proteinExistence type="predicted"/>
<feature type="transmembrane region" description="Helical" evidence="1">
    <location>
        <begin position="40"/>
        <end position="58"/>
    </location>
</feature>
<dbReference type="SUPFAM" id="SSF81442">
    <property type="entry name" value="Cytochrome c oxidase subunit I-like"/>
    <property type="match status" value="1"/>
</dbReference>
<dbReference type="Proteomes" id="UP000193083">
    <property type="component" value="Unassembled WGS sequence"/>
</dbReference>
<dbReference type="EMBL" id="FXBL01000004">
    <property type="protein sequence ID" value="SMH51292.1"/>
    <property type="molecule type" value="Genomic_DNA"/>
</dbReference>
<feature type="transmembrane region" description="Helical" evidence="1">
    <location>
        <begin position="96"/>
        <end position="117"/>
    </location>
</feature>
<feature type="transmembrane region" description="Helical" evidence="1">
    <location>
        <begin position="7"/>
        <end position="28"/>
    </location>
</feature>
<evidence type="ECO:0000256" key="1">
    <source>
        <dbReference type="SAM" id="Phobius"/>
    </source>
</evidence>